<dbReference type="InterPro" id="IPR020846">
    <property type="entry name" value="MFS_dom"/>
</dbReference>
<keyword evidence="6 7" id="KW-0472">Membrane</keyword>
<dbReference type="PANTHER" id="PTHR23515">
    <property type="entry name" value="HIGH-AFFINITY NITRATE TRANSPORTER 2.3"/>
    <property type="match status" value="1"/>
</dbReference>
<feature type="transmembrane region" description="Helical" evidence="7">
    <location>
        <begin position="54"/>
        <end position="72"/>
    </location>
</feature>
<comment type="caution">
    <text evidence="9">The sequence shown here is derived from an EMBL/GenBank/DDBJ whole genome shotgun (WGS) entry which is preliminary data.</text>
</comment>
<dbReference type="SUPFAM" id="SSF103473">
    <property type="entry name" value="MFS general substrate transporter"/>
    <property type="match status" value="1"/>
</dbReference>
<dbReference type="GO" id="GO:0016020">
    <property type="term" value="C:membrane"/>
    <property type="evidence" value="ECO:0007669"/>
    <property type="project" value="UniProtKB-SubCell"/>
</dbReference>
<dbReference type="CDD" id="cd17341">
    <property type="entry name" value="MFS_NRT2_like"/>
    <property type="match status" value="1"/>
</dbReference>
<feature type="transmembrane region" description="Helical" evidence="7">
    <location>
        <begin position="223"/>
        <end position="243"/>
    </location>
</feature>
<feature type="transmembrane region" description="Helical" evidence="7">
    <location>
        <begin position="355"/>
        <end position="380"/>
    </location>
</feature>
<feature type="transmembrane region" description="Helical" evidence="7">
    <location>
        <begin position="79"/>
        <end position="99"/>
    </location>
</feature>
<protein>
    <submittedName>
        <fullName evidence="9">Nitrite/nitrate transporter</fullName>
    </submittedName>
</protein>
<comment type="subcellular location">
    <subcellularLocation>
        <location evidence="1">Membrane</location>
        <topology evidence="1">Multi-pass membrane protein</topology>
    </subcellularLocation>
</comment>
<dbReference type="EMBL" id="OFSP01000039">
    <property type="protein sequence ID" value="SOY69163.1"/>
    <property type="molecule type" value="Genomic_DNA"/>
</dbReference>
<dbReference type="InterPro" id="IPR044772">
    <property type="entry name" value="NO3_transporter"/>
</dbReference>
<gene>
    <name evidence="9" type="primary">nark</name>
    <name evidence="9" type="ORF">CBM2589_A90595</name>
</gene>
<keyword evidence="5" id="KW-0534">Nitrate assimilation</keyword>
<reference evidence="9 10" key="1">
    <citation type="submission" date="2018-01" db="EMBL/GenBank/DDBJ databases">
        <authorList>
            <person name="Clerissi C."/>
        </authorList>
    </citation>
    <scope>NUCLEOTIDE SEQUENCE [LARGE SCALE GENOMIC DNA]</scope>
    <source>
        <strain evidence="9">Cupriavidus taiwanensis STM 3521</strain>
    </source>
</reference>
<dbReference type="AlphaFoldDB" id="A0A976A9I9"/>
<dbReference type="Pfam" id="PF07690">
    <property type="entry name" value="MFS_1"/>
    <property type="match status" value="1"/>
</dbReference>
<dbReference type="GO" id="GO:0015112">
    <property type="term" value="F:nitrate transmembrane transporter activity"/>
    <property type="evidence" value="ECO:0007669"/>
    <property type="project" value="InterPro"/>
</dbReference>
<dbReference type="RefSeq" id="WP_198046817.1">
    <property type="nucleotide sequence ID" value="NZ_LT976857.1"/>
</dbReference>
<evidence type="ECO:0000256" key="5">
    <source>
        <dbReference type="ARBA" id="ARBA00023063"/>
    </source>
</evidence>
<dbReference type="Gene3D" id="1.20.1250.20">
    <property type="entry name" value="MFS general substrate transporter like domains"/>
    <property type="match status" value="2"/>
</dbReference>
<evidence type="ECO:0000259" key="8">
    <source>
        <dbReference type="PROSITE" id="PS50850"/>
    </source>
</evidence>
<accession>A0A976A9I9</accession>
<feature type="domain" description="Major facilitator superfamily (MFS) profile" evidence="8">
    <location>
        <begin position="15"/>
        <end position="413"/>
    </location>
</feature>
<keyword evidence="4 7" id="KW-1133">Transmembrane helix</keyword>
<evidence type="ECO:0000313" key="9">
    <source>
        <dbReference type="EMBL" id="SOY69163.1"/>
    </source>
</evidence>
<feature type="transmembrane region" description="Helical" evidence="7">
    <location>
        <begin position="255"/>
        <end position="274"/>
    </location>
</feature>
<feature type="transmembrane region" description="Helical" evidence="7">
    <location>
        <begin position="286"/>
        <end position="303"/>
    </location>
</feature>
<comment type="similarity">
    <text evidence="2">Belongs to the major facilitator superfamily. Nitrate/nitrite porter (TC 2.A.1.8) family.</text>
</comment>
<feature type="transmembrane region" description="Helical" evidence="7">
    <location>
        <begin position="21"/>
        <end position="42"/>
    </location>
</feature>
<dbReference type="PROSITE" id="PS50850">
    <property type="entry name" value="MFS"/>
    <property type="match status" value="1"/>
</dbReference>
<evidence type="ECO:0000256" key="7">
    <source>
        <dbReference type="SAM" id="Phobius"/>
    </source>
</evidence>
<evidence type="ECO:0000256" key="3">
    <source>
        <dbReference type="ARBA" id="ARBA00022692"/>
    </source>
</evidence>
<feature type="transmembrane region" description="Helical" evidence="7">
    <location>
        <begin position="142"/>
        <end position="165"/>
    </location>
</feature>
<name>A0A976A9I9_9BURK</name>
<sequence length="426" mass="46435">MATQPRAPEPIPPGAAMTLASSTFAFTICFAVWMLFAVLGIPLKQQLGLNDTEFGLLAATPVLSGSLIRVPLGLWTDRFGGRIVFFVLMLATVVPIWLISYATTLWQLLVLGLFVGLAGGSFSVGTPYVARWFPRSRQGLAMGIFGAGNSGAALTKFVAPALILAAGTWTIVPRVYSVAMLATALLFWVFSRSNPAHMVKSGFGWREQLAVMRDPRVWRYSQYYSVVFGGYVGLSLWMTKYYIGEYGFDIKTAAFLAACFSLPGGVLRAIGGWISDRYGAHRTTWWVMWVSWVGFFLLSYPQTDFIIQTTSGPQAFRIALTPTLFTILLFVVGIAFAIGKASVFKFISNDFTRNIGAVSGVVGLAGGLGGFVLPILFGMLADLTGIRSSCFMLMYGTVCVSLVWMHYSHRAERQRKAQAVGLTQAA</sequence>
<feature type="transmembrane region" description="Helical" evidence="7">
    <location>
        <begin position="171"/>
        <end position="190"/>
    </location>
</feature>
<dbReference type="InterPro" id="IPR011701">
    <property type="entry name" value="MFS"/>
</dbReference>
<keyword evidence="3 7" id="KW-0812">Transmembrane</keyword>
<feature type="transmembrane region" description="Helical" evidence="7">
    <location>
        <begin position="323"/>
        <end position="343"/>
    </location>
</feature>
<proteinExistence type="inferred from homology"/>
<feature type="transmembrane region" description="Helical" evidence="7">
    <location>
        <begin position="105"/>
        <end position="130"/>
    </location>
</feature>
<evidence type="ECO:0000256" key="1">
    <source>
        <dbReference type="ARBA" id="ARBA00004141"/>
    </source>
</evidence>
<evidence type="ECO:0000313" key="10">
    <source>
        <dbReference type="Proteomes" id="UP000256297"/>
    </source>
</evidence>
<organism evidence="9 10">
    <name type="scientific">Cupriavidus taiwanensis</name>
    <dbReference type="NCBI Taxonomy" id="164546"/>
    <lineage>
        <taxon>Bacteria</taxon>
        <taxon>Pseudomonadati</taxon>
        <taxon>Pseudomonadota</taxon>
        <taxon>Betaproteobacteria</taxon>
        <taxon>Burkholderiales</taxon>
        <taxon>Burkholderiaceae</taxon>
        <taxon>Cupriavidus</taxon>
    </lineage>
</organism>
<evidence type="ECO:0000256" key="4">
    <source>
        <dbReference type="ARBA" id="ARBA00022989"/>
    </source>
</evidence>
<evidence type="ECO:0000256" key="2">
    <source>
        <dbReference type="ARBA" id="ARBA00008432"/>
    </source>
</evidence>
<dbReference type="GO" id="GO:0042128">
    <property type="term" value="P:nitrate assimilation"/>
    <property type="evidence" value="ECO:0007669"/>
    <property type="project" value="UniProtKB-KW"/>
</dbReference>
<dbReference type="InterPro" id="IPR036259">
    <property type="entry name" value="MFS_trans_sf"/>
</dbReference>
<dbReference type="Proteomes" id="UP000256297">
    <property type="component" value="Chromosome CBM2589_a"/>
</dbReference>
<feature type="transmembrane region" description="Helical" evidence="7">
    <location>
        <begin position="386"/>
        <end position="407"/>
    </location>
</feature>
<evidence type="ECO:0000256" key="6">
    <source>
        <dbReference type="ARBA" id="ARBA00023136"/>
    </source>
</evidence>